<sequence>MLYVTSYIYSINKYFILFYFSLFNLMNNNIIIIMPIFISVEDNPSDEDNIDYNNTESSNNILNNIMNNINENIDFKELLMCENKN</sequence>
<gene>
    <name evidence="1" type="ORF">AHEV_098</name>
</gene>
<evidence type="ECO:0000313" key="2">
    <source>
        <dbReference type="Proteomes" id="UP000792575"/>
    </source>
</evidence>
<protein>
    <submittedName>
        <fullName evidence="1">Uncharacterized protein</fullName>
    </submittedName>
</protein>
<dbReference type="Proteomes" id="UP000792575">
    <property type="component" value="Genome"/>
</dbReference>
<dbReference type="RefSeq" id="YP_008003921.1">
    <property type="nucleotide sequence ID" value="NC_021247.1"/>
</dbReference>
<name>A0A916KP22_9POXV</name>
<evidence type="ECO:0000313" key="1">
    <source>
        <dbReference type="EMBL" id="CCU55419.1"/>
    </source>
</evidence>
<dbReference type="EMBL" id="HF679131">
    <property type="protein sequence ID" value="CCU55419.1"/>
    <property type="molecule type" value="Genomic_DNA"/>
</dbReference>
<reference evidence="1" key="1">
    <citation type="journal article" date="2013" name="J. Virol.">
        <title>New Insights into the Evolution of Entomopoxvirinae from the Complete Genome Sequences of Four Entomopoxviruses Infecting Adoxophyes honmai, Choristoneura biennis, Choristoneura rosaceana, and Mythimna separata.</title>
        <authorList>
            <person name="Theze J."/>
            <person name="Takatsuka J."/>
            <person name="Li Z."/>
            <person name="Gallais J."/>
            <person name="Doucet D."/>
            <person name="Arif B."/>
            <person name="Nakai M."/>
            <person name="Herniou E.A."/>
        </authorList>
    </citation>
    <scope>NUCLEOTIDE SEQUENCE</scope>
    <source>
        <strain evidence="1">Tokyo</strain>
    </source>
</reference>
<accession>A0A916KP22</accession>
<dbReference type="KEGG" id="vg:15614027"/>
<dbReference type="GeneID" id="15614027"/>
<keyword evidence="2" id="KW-1185">Reference proteome</keyword>
<proteinExistence type="predicted"/>
<organism evidence="1 2">
    <name type="scientific">Adoxophyes honmai entomopoxvirus 'L'</name>
    <dbReference type="NCBI Taxonomy" id="1293540"/>
    <lineage>
        <taxon>Viruses</taxon>
        <taxon>Varidnaviria</taxon>
        <taxon>Bamfordvirae</taxon>
        <taxon>Nucleocytoviricota</taxon>
        <taxon>Pokkesviricetes</taxon>
        <taxon>Chitovirales</taxon>
        <taxon>Poxviridae</taxon>
        <taxon>Entomopoxvirinae</taxon>
        <taxon>Betaentomopoxvirus</taxon>
        <taxon>Betaentomopoxvirus ahonmai</taxon>
    </lineage>
</organism>